<evidence type="ECO:0000313" key="2">
    <source>
        <dbReference type="Proteomes" id="UP001153331"/>
    </source>
</evidence>
<keyword evidence="2" id="KW-1185">Reference proteome</keyword>
<reference evidence="1" key="1">
    <citation type="submission" date="2022-11" db="EMBL/GenBank/DDBJ databases">
        <title>Genome Sequence of Boeremia exigua.</title>
        <authorList>
            <person name="Buettner E."/>
        </authorList>
    </citation>
    <scope>NUCLEOTIDE SEQUENCE</scope>
    <source>
        <strain evidence="1">CU02</strain>
    </source>
</reference>
<dbReference type="EMBL" id="JAPHNI010001211">
    <property type="protein sequence ID" value="KAJ8106299.1"/>
    <property type="molecule type" value="Genomic_DNA"/>
</dbReference>
<comment type="caution">
    <text evidence="1">The sequence shown here is derived from an EMBL/GenBank/DDBJ whole genome shotgun (WGS) entry which is preliminary data.</text>
</comment>
<organism evidence="1 2">
    <name type="scientific">Boeremia exigua</name>
    <dbReference type="NCBI Taxonomy" id="749465"/>
    <lineage>
        <taxon>Eukaryota</taxon>
        <taxon>Fungi</taxon>
        <taxon>Dikarya</taxon>
        <taxon>Ascomycota</taxon>
        <taxon>Pezizomycotina</taxon>
        <taxon>Dothideomycetes</taxon>
        <taxon>Pleosporomycetidae</taxon>
        <taxon>Pleosporales</taxon>
        <taxon>Pleosporineae</taxon>
        <taxon>Didymellaceae</taxon>
        <taxon>Boeremia</taxon>
    </lineage>
</organism>
<gene>
    <name evidence="1" type="ORF">OPT61_g9628</name>
</gene>
<evidence type="ECO:0000313" key="1">
    <source>
        <dbReference type="EMBL" id="KAJ8106299.1"/>
    </source>
</evidence>
<dbReference type="Proteomes" id="UP001153331">
    <property type="component" value="Unassembled WGS sequence"/>
</dbReference>
<name>A0ACC2HTK5_9PLEO</name>
<sequence>MASFGSLPLELRENIYALAKPTTTTINIKENADLTVTSVSSPPALLTTSKESRAEAQKWELKPYSILVGDDYQDILIAEDTSLHLIITPSSAEHLSITWTELYTVLGDALLDAKRVVLECSEPTRLARLFMLPEADLVGVGSSCVEKGLFGSEIISSDRETREALHPNISVCVGDEEYELRVEKIEGFFGEESFTTKGFSKTAALYFQDAGRTDSEEACALYLQDAKAELEGETVSEEAEALYFQDAEVELQSVKGSGEELTEGLFERFCAEMEKLFPKTSSSNAGGSVMPELD</sequence>
<accession>A0ACC2HTK5</accession>
<protein>
    <submittedName>
        <fullName evidence="1">Uncharacterized protein</fullName>
    </submittedName>
</protein>
<proteinExistence type="predicted"/>